<dbReference type="InterPro" id="IPR051806">
    <property type="entry name" value="HAD-like_SPP"/>
</dbReference>
<dbReference type="GO" id="GO:0050308">
    <property type="term" value="F:sugar-phosphatase activity"/>
    <property type="evidence" value="ECO:0007669"/>
    <property type="project" value="TreeGrafter"/>
</dbReference>
<evidence type="ECO:0000313" key="1">
    <source>
        <dbReference type="EMBL" id="KGA21275.1"/>
    </source>
</evidence>
<proteinExistence type="predicted"/>
<dbReference type="EMBL" id="JNSL01000010">
    <property type="protein sequence ID" value="KGA21275.1"/>
    <property type="molecule type" value="Genomic_DNA"/>
</dbReference>
<dbReference type="AlphaFoldDB" id="A0A094QAL2"/>
<dbReference type="InterPro" id="IPR023198">
    <property type="entry name" value="PGP-like_dom2"/>
</dbReference>
<name>A0A094QAL2_9ZZZZ</name>
<dbReference type="Pfam" id="PF00702">
    <property type="entry name" value="Hydrolase"/>
    <property type="match status" value="1"/>
</dbReference>
<dbReference type="Gene3D" id="3.40.50.1000">
    <property type="entry name" value="HAD superfamily/HAD-like"/>
    <property type="match status" value="1"/>
</dbReference>
<organism evidence="1">
    <name type="scientific">freshwater metagenome</name>
    <dbReference type="NCBI Taxonomy" id="449393"/>
    <lineage>
        <taxon>unclassified sequences</taxon>
        <taxon>metagenomes</taxon>
        <taxon>ecological metagenomes</taxon>
    </lineage>
</organism>
<sequence length="214" mass="23170">MIIEIKALLFDNDGVLVDSHANVEKCWAQWAKEFGIKGLNIASFHGTRAQDTVLSLVGEERFEEANNRINELEQLSAHETLAMPGARELLPSLPVDRWTICTSANSRLGRARLEGAGLPIPKHLVTGDDVERGKPAPDPYLLGASRLGFSASDCVVFEDAQAGALAAKAAGVAMVIGVSEFALITDADIVIEDLAGIRFDGFKLEIPEHKILRR</sequence>
<gene>
    <name evidence="1" type="ORF">GM51_3065</name>
</gene>
<dbReference type="PANTHER" id="PTHR43481">
    <property type="entry name" value="FRUCTOSE-1-PHOSPHATE PHOSPHATASE"/>
    <property type="match status" value="1"/>
</dbReference>
<dbReference type="Gene3D" id="1.10.150.240">
    <property type="entry name" value="Putative phosphatase, domain 2"/>
    <property type="match status" value="1"/>
</dbReference>
<dbReference type="InterPro" id="IPR023214">
    <property type="entry name" value="HAD_sf"/>
</dbReference>
<dbReference type="InterPro" id="IPR006439">
    <property type="entry name" value="HAD-SF_hydro_IA"/>
</dbReference>
<comment type="caution">
    <text evidence="1">The sequence shown here is derived from an EMBL/GenBank/DDBJ whole genome shotgun (WGS) entry which is preliminary data.</text>
</comment>
<dbReference type="SFLD" id="SFLDS00003">
    <property type="entry name" value="Haloacid_Dehalogenase"/>
    <property type="match status" value="1"/>
</dbReference>
<dbReference type="InterPro" id="IPR036412">
    <property type="entry name" value="HAD-like_sf"/>
</dbReference>
<evidence type="ECO:0008006" key="2">
    <source>
        <dbReference type="Google" id="ProtNLM"/>
    </source>
</evidence>
<reference evidence="1" key="1">
    <citation type="submission" date="2014-06" db="EMBL/GenBank/DDBJ databases">
        <title>Key roles for freshwater Actinobacteria revealed by deep metagenomic sequencing.</title>
        <authorList>
            <person name="Ghai R."/>
            <person name="Mizuno C.M."/>
            <person name="Picazo A."/>
            <person name="Camacho A."/>
            <person name="Rodriguez-Valera F."/>
        </authorList>
    </citation>
    <scope>NUCLEOTIDE SEQUENCE</scope>
</reference>
<dbReference type="SUPFAM" id="SSF56784">
    <property type="entry name" value="HAD-like"/>
    <property type="match status" value="1"/>
</dbReference>
<dbReference type="SFLD" id="SFLDG01129">
    <property type="entry name" value="C1.5:_HAD__Beta-PGM__Phosphata"/>
    <property type="match status" value="1"/>
</dbReference>
<protein>
    <recommendedName>
        <fullName evidence="2">Phosphatase</fullName>
    </recommendedName>
</protein>
<dbReference type="PANTHER" id="PTHR43481:SF4">
    <property type="entry name" value="GLYCEROL-1-PHOSPHATE PHOSPHOHYDROLASE 1-RELATED"/>
    <property type="match status" value="1"/>
</dbReference>
<accession>A0A094QAL2</accession>
<dbReference type="NCBIfam" id="TIGR01509">
    <property type="entry name" value="HAD-SF-IA-v3"/>
    <property type="match status" value="1"/>
</dbReference>